<dbReference type="EMBL" id="SJPJ01000001">
    <property type="protein sequence ID" value="TWT79137.1"/>
    <property type="molecule type" value="Genomic_DNA"/>
</dbReference>
<comment type="caution">
    <text evidence="1">The sequence shown here is derived from an EMBL/GenBank/DDBJ whole genome shotgun (WGS) entry which is preliminary data.</text>
</comment>
<proteinExistence type="predicted"/>
<accession>A0A5C5YX56</accession>
<evidence type="ECO:0000313" key="2">
    <source>
        <dbReference type="Proteomes" id="UP000315010"/>
    </source>
</evidence>
<reference evidence="1 2" key="1">
    <citation type="submission" date="2019-02" db="EMBL/GenBank/DDBJ databases">
        <title>Deep-cultivation of Planctomycetes and their phenomic and genomic characterization uncovers novel biology.</title>
        <authorList>
            <person name="Wiegand S."/>
            <person name="Jogler M."/>
            <person name="Boedeker C."/>
            <person name="Pinto D."/>
            <person name="Vollmers J."/>
            <person name="Rivas-Marin E."/>
            <person name="Kohn T."/>
            <person name="Peeters S.H."/>
            <person name="Heuer A."/>
            <person name="Rast P."/>
            <person name="Oberbeckmann S."/>
            <person name="Bunk B."/>
            <person name="Jeske O."/>
            <person name="Meyerdierks A."/>
            <person name="Storesund J.E."/>
            <person name="Kallscheuer N."/>
            <person name="Luecker S."/>
            <person name="Lage O.M."/>
            <person name="Pohl T."/>
            <person name="Merkel B.J."/>
            <person name="Hornburger P."/>
            <person name="Mueller R.-W."/>
            <person name="Bruemmer F."/>
            <person name="Labrenz M."/>
            <person name="Spormann A.M."/>
            <person name="Op Den Camp H."/>
            <person name="Overmann J."/>
            <person name="Amann R."/>
            <person name="Jetten M.S.M."/>
            <person name="Mascher T."/>
            <person name="Medema M.H."/>
            <person name="Devos D.P."/>
            <person name="Kaster A.-K."/>
            <person name="Ovreas L."/>
            <person name="Rohde M."/>
            <person name="Galperin M.Y."/>
            <person name="Jogler C."/>
        </authorList>
    </citation>
    <scope>NUCLEOTIDE SEQUENCE [LARGE SCALE GENOMIC DNA]</scope>
    <source>
        <strain evidence="1 2">CA13</strain>
    </source>
</reference>
<dbReference type="AlphaFoldDB" id="A0A5C5YX56"/>
<dbReference type="Proteomes" id="UP000315010">
    <property type="component" value="Unassembled WGS sequence"/>
</dbReference>
<sequence>MFGKQRNNDPLPLLFHGINGNMGNMYLFTADGLFVSTLFHDIRVRPNWSAPVAMRNMDVTDVSLHDENFWPSMTQTPDGKVFVVDGGRSSLVRVDGLGTLKRLPDQKLTVTTDDLDQARDWFARAELSRQKTRGTGILNVPLRAAAPVVDGKLNDWPVTSEWAMIDRRGTKANFDSNSRPYDTGASLCIVGDRLFAAWRTTEKDLLNNSGETPGALFKTGGCLDLMLQTDTDQRLLVTLVKGQPRAVLYRANVPGTTQPVAFSSPWRTINIDVVEDVTAQVAFATDKAGNYEISVPLATLHWAPQSGDIVRADIGVLRGSGGQTTQRVYWSNKATAITADVPSEAELTPKLWGQWKVQ</sequence>
<name>A0A5C5YX56_9BACT</name>
<dbReference type="RefSeq" id="WP_419193844.1">
    <property type="nucleotide sequence ID" value="NZ_SJPJ01000001.1"/>
</dbReference>
<gene>
    <name evidence="1" type="ORF">CA13_05350</name>
</gene>
<organism evidence="1 2">
    <name type="scientific">Novipirellula herctigrandis</name>
    <dbReference type="NCBI Taxonomy" id="2527986"/>
    <lineage>
        <taxon>Bacteria</taxon>
        <taxon>Pseudomonadati</taxon>
        <taxon>Planctomycetota</taxon>
        <taxon>Planctomycetia</taxon>
        <taxon>Pirellulales</taxon>
        <taxon>Pirellulaceae</taxon>
        <taxon>Novipirellula</taxon>
    </lineage>
</organism>
<evidence type="ECO:0000313" key="1">
    <source>
        <dbReference type="EMBL" id="TWT79137.1"/>
    </source>
</evidence>
<keyword evidence="2" id="KW-1185">Reference proteome</keyword>
<dbReference type="Gene3D" id="2.60.40.1190">
    <property type="match status" value="1"/>
</dbReference>
<protein>
    <submittedName>
        <fullName evidence="1">Uncharacterized protein</fullName>
    </submittedName>
</protein>